<dbReference type="Proteomes" id="UP000310095">
    <property type="component" value="Unassembled WGS sequence"/>
</dbReference>
<dbReference type="EMBL" id="VAVY01000003">
    <property type="protein sequence ID" value="TMM62789.1"/>
    <property type="molecule type" value="Genomic_DNA"/>
</dbReference>
<comment type="caution">
    <text evidence="1">The sequence shown here is derived from an EMBL/GenBank/DDBJ whole genome shotgun (WGS) entry which is preliminary data.</text>
</comment>
<sequence>MKSSEIFNALSKEAMFCKELLGSGATQIRKANYATQGLYFQAFSNLSIGLERIGKLCLTLNHFIKENGKFPTDEYLKTNIGHDLLKLYSKSQELITERQLNLEHSSTLNGLIHQNIMTILSKFAKGDRYSNFDFLVGSRQSNPTSEWYLKVDIEIYKKDITKRRKKVIEDNSEITGAIMSRLGMVWHTSEQGTEISTYEDASHRTGVFEAVAPKRQLYVLQMIRYWVEILFELQSLSRHINHEATPYFNEILGGFGNDDAYFRTRKTWDTI</sequence>
<evidence type="ECO:0008006" key="3">
    <source>
        <dbReference type="Google" id="ProtNLM"/>
    </source>
</evidence>
<keyword evidence="2" id="KW-1185">Reference proteome</keyword>
<protein>
    <recommendedName>
        <fullName evidence="3">HEPN AbiU2-like domain-containing protein</fullName>
    </recommendedName>
</protein>
<accession>A0ABY2VEP3</accession>
<proteinExistence type="predicted"/>
<dbReference type="RefSeq" id="WP_138641130.1">
    <property type="nucleotide sequence ID" value="NZ_CP022097.2"/>
</dbReference>
<gene>
    <name evidence="1" type="ORF">FEF10_22150</name>
</gene>
<evidence type="ECO:0000313" key="1">
    <source>
        <dbReference type="EMBL" id="TMM62789.1"/>
    </source>
</evidence>
<name>A0ABY2VEP3_9PSED</name>
<organism evidence="1 2">
    <name type="scientific">Pseudomonas protegens</name>
    <dbReference type="NCBI Taxonomy" id="380021"/>
    <lineage>
        <taxon>Bacteria</taxon>
        <taxon>Pseudomonadati</taxon>
        <taxon>Pseudomonadota</taxon>
        <taxon>Gammaproteobacteria</taxon>
        <taxon>Pseudomonadales</taxon>
        <taxon>Pseudomonadaceae</taxon>
        <taxon>Pseudomonas</taxon>
    </lineage>
</organism>
<reference evidence="1 2" key="1">
    <citation type="submission" date="2019-05" db="EMBL/GenBank/DDBJ databases">
        <title>Identification and Biocontrol Activity Analysis of Biocontrol Strain PF-1 Based on Genome-wide Data.</title>
        <authorList>
            <person name="Qi J."/>
        </authorList>
    </citation>
    <scope>NUCLEOTIDE SEQUENCE [LARGE SCALE GENOMIC DNA]</scope>
    <source>
        <strain evidence="1 2">PF-1</strain>
    </source>
</reference>
<evidence type="ECO:0000313" key="2">
    <source>
        <dbReference type="Proteomes" id="UP000310095"/>
    </source>
</evidence>